<dbReference type="Proteomes" id="UP001501414">
    <property type="component" value="Unassembled WGS sequence"/>
</dbReference>
<keyword evidence="2" id="KW-1133">Transmembrane helix</keyword>
<name>A0ABP4ICH0_9PSEU</name>
<sequence length="198" mass="21340">MTTDDLPGRPAPSGPPRTRPLDPAGLDPERAALHARIATGPRKAQAGVPLTDERDRLLGPFGVMLFSPRIGDAVQQVGAALRFDDDLPPRLRELAVLAVAVHHRSAFEWSAHERPARESGLSTGQLRAVLDGAVPDGLDAAERTALDVVRTLLTTRDLDDDRYAGVLRELGRDTLAALVWLTGYYAMLAGALAVFRPE</sequence>
<gene>
    <name evidence="4" type="ORF">GCM10009613_22470</name>
</gene>
<protein>
    <recommendedName>
        <fullName evidence="3">Carboxymuconolactone decarboxylase-like domain-containing protein</fullName>
    </recommendedName>
</protein>
<dbReference type="PANTHER" id="PTHR34846">
    <property type="entry name" value="4-CARBOXYMUCONOLACTONE DECARBOXYLASE FAMILY PROTEIN (AFU_ORTHOLOGUE AFUA_6G11590)"/>
    <property type="match status" value="1"/>
</dbReference>
<dbReference type="EMBL" id="BAAAJK010000007">
    <property type="protein sequence ID" value="GAA1387232.1"/>
    <property type="molecule type" value="Genomic_DNA"/>
</dbReference>
<keyword evidence="2" id="KW-0812">Transmembrane</keyword>
<dbReference type="Gene3D" id="1.20.1290.10">
    <property type="entry name" value="AhpD-like"/>
    <property type="match status" value="1"/>
</dbReference>
<keyword evidence="5" id="KW-1185">Reference proteome</keyword>
<dbReference type="RefSeq" id="WP_344021231.1">
    <property type="nucleotide sequence ID" value="NZ_BAAAJK010000007.1"/>
</dbReference>
<feature type="region of interest" description="Disordered" evidence="1">
    <location>
        <begin position="1"/>
        <end position="27"/>
    </location>
</feature>
<dbReference type="Pfam" id="PF02627">
    <property type="entry name" value="CMD"/>
    <property type="match status" value="1"/>
</dbReference>
<evidence type="ECO:0000313" key="5">
    <source>
        <dbReference type="Proteomes" id="UP001501414"/>
    </source>
</evidence>
<organism evidence="4 5">
    <name type="scientific">Pseudonocardia kongjuensis</name>
    <dbReference type="NCBI Taxonomy" id="102227"/>
    <lineage>
        <taxon>Bacteria</taxon>
        <taxon>Bacillati</taxon>
        <taxon>Actinomycetota</taxon>
        <taxon>Actinomycetes</taxon>
        <taxon>Pseudonocardiales</taxon>
        <taxon>Pseudonocardiaceae</taxon>
        <taxon>Pseudonocardia</taxon>
    </lineage>
</organism>
<comment type="caution">
    <text evidence="4">The sequence shown here is derived from an EMBL/GenBank/DDBJ whole genome shotgun (WGS) entry which is preliminary data.</text>
</comment>
<keyword evidence="2" id="KW-0472">Membrane</keyword>
<evidence type="ECO:0000256" key="2">
    <source>
        <dbReference type="SAM" id="Phobius"/>
    </source>
</evidence>
<proteinExistence type="predicted"/>
<evidence type="ECO:0000256" key="1">
    <source>
        <dbReference type="SAM" id="MobiDB-lite"/>
    </source>
</evidence>
<dbReference type="InterPro" id="IPR029032">
    <property type="entry name" value="AhpD-like"/>
</dbReference>
<evidence type="ECO:0000259" key="3">
    <source>
        <dbReference type="Pfam" id="PF02627"/>
    </source>
</evidence>
<dbReference type="InterPro" id="IPR003779">
    <property type="entry name" value="CMD-like"/>
</dbReference>
<feature type="domain" description="Carboxymuconolactone decarboxylase-like" evidence="3">
    <location>
        <begin position="68"/>
        <end position="150"/>
    </location>
</feature>
<dbReference type="PANTHER" id="PTHR34846:SF11">
    <property type="entry name" value="4-CARBOXYMUCONOLACTONE DECARBOXYLASE FAMILY PROTEIN (AFU_ORTHOLOGUE AFUA_6G11590)"/>
    <property type="match status" value="1"/>
</dbReference>
<feature type="compositionally biased region" description="Pro residues" evidence="1">
    <location>
        <begin position="9"/>
        <end position="18"/>
    </location>
</feature>
<accession>A0ABP4ICH0</accession>
<dbReference type="SUPFAM" id="SSF69118">
    <property type="entry name" value="AhpD-like"/>
    <property type="match status" value="1"/>
</dbReference>
<evidence type="ECO:0000313" key="4">
    <source>
        <dbReference type="EMBL" id="GAA1387232.1"/>
    </source>
</evidence>
<reference evidence="5" key="1">
    <citation type="journal article" date="2019" name="Int. J. Syst. Evol. Microbiol.">
        <title>The Global Catalogue of Microorganisms (GCM) 10K type strain sequencing project: providing services to taxonomists for standard genome sequencing and annotation.</title>
        <authorList>
            <consortium name="The Broad Institute Genomics Platform"/>
            <consortium name="The Broad Institute Genome Sequencing Center for Infectious Disease"/>
            <person name="Wu L."/>
            <person name="Ma J."/>
        </authorList>
    </citation>
    <scope>NUCLEOTIDE SEQUENCE [LARGE SCALE GENOMIC DNA]</scope>
    <source>
        <strain evidence="5">JCM 11896</strain>
    </source>
</reference>
<feature type="transmembrane region" description="Helical" evidence="2">
    <location>
        <begin position="175"/>
        <end position="195"/>
    </location>
</feature>